<accession>A0A5P2C869</accession>
<proteinExistence type="predicted"/>
<sequence length="463" mass="48756">MSLKMDVVGILDFDRREASVDATIYDSRIAAFTISGDMAVRLNFGAAPAFALSAGGFNPRFTPPPGFPELRRMTIALADSDNPRLQLESYFATTPATVQFGARLDVFVAADAGIFGYFSVTGYLSFDALLVLAPPSFIVDMAGGLSLRRNGKVLFGIDIRLSLAGPAPWHAWGEATFEFIGKRTIPFDVTVGEEVAAVLRAMVDPLGDLLTALADPQNWTGALPAEAGLVTLRSLDPGAGTVVHPFGSLAVRQREVPLALTIDRYQNVELAAPALFDIASVSFGPTAVHAGADVREHFSAADYLLLTDDEKLSRPAFEPLPAGRSAIGFPAAPDTGEPRMPVAHGAPVARPGDTYDTVVINEASAQPKQHLPDAYAAHPDLLTVFAGYAAGARSPLASPGANRFAGDGLGIAVRDPGYRLALRSTLAAVSAVTYVSRAEAEEALRGSARPETLQVVGAQEVVS</sequence>
<dbReference type="InterPro" id="IPR046538">
    <property type="entry name" value="DUF6603"/>
</dbReference>
<organism evidence="2 3">
    <name type="scientific">Streptomyces venezuelae</name>
    <dbReference type="NCBI Taxonomy" id="54571"/>
    <lineage>
        <taxon>Bacteria</taxon>
        <taxon>Bacillati</taxon>
        <taxon>Actinomycetota</taxon>
        <taxon>Actinomycetes</taxon>
        <taxon>Kitasatosporales</taxon>
        <taxon>Streptomycetaceae</taxon>
        <taxon>Streptomyces</taxon>
    </lineage>
</organism>
<evidence type="ECO:0000259" key="1">
    <source>
        <dbReference type="Pfam" id="PF20248"/>
    </source>
</evidence>
<protein>
    <recommendedName>
        <fullName evidence="1">DUF6603 domain-containing protein</fullName>
    </recommendedName>
</protein>
<dbReference type="Pfam" id="PF20248">
    <property type="entry name" value="DUF6603"/>
    <property type="match status" value="1"/>
</dbReference>
<evidence type="ECO:0000313" key="3">
    <source>
        <dbReference type="Proteomes" id="UP000322927"/>
    </source>
</evidence>
<evidence type="ECO:0000313" key="2">
    <source>
        <dbReference type="EMBL" id="QES38587.1"/>
    </source>
</evidence>
<reference evidence="2 3" key="1">
    <citation type="submission" date="2018-05" db="EMBL/GenBank/DDBJ databases">
        <title>Streptomyces venezuelae.</title>
        <authorList>
            <person name="Kim W."/>
            <person name="Lee N."/>
            <person name="Cho B.-K."/>
        </authorList>
    </citation>
    <scope>NUCLEOTIDE SEQUENCE [LARGE SCALE GENOMIC DNA]</scope>
    <source>
        <strain evidence="2 3">ATCC 14584</strain>
    </source>
</reference>
<dbReference type="Proteomes" id="UP000322927">
    <property type="component" value="Chromosome"/>
</dbReference>
<name>A0A5P2C869_STRVZ</name>
<dbReference type="AlphaFoldDB" id="A0A5P2C869"/>
<gene>
    <name evidence="2" type="ORF">DEJ48_38895</name>
</gene>
<feature type="domain" description="DUF6603" evidence="1">
    <location>
        <begin position="2"/>
        <end position="307"/>
    </location>
</feature>
<dbReference type="EMBL" id="CP029192">
    <property type="protein sequence ID" value="QES38587.1"/>
    <property type="molecule type" value="Genomic_DNA"/>
</dbReference>